<accession>A0A1A9MYQ9</accession>
<proteinExistence type="predicted"/>
<dbReference type="AlphaFoldDB" id="A0A1A9MYQ9"/>
<dbReference type="Proteomes" id="UP000078116">
    <property type="component" value="Unassembled WGS sequence"/>
</dbReference>
<reference evidence="5 6" key="1">
    <citation type="submission" date="2016-04" db="EMBL/GenBank/DDBJ databases">
        <title>Reclassification of Paraburkholderia panaciterrae (Farh et al. 2015) Dobritsa &amp; Samadpour 2016 as a later homotypic synonym of Paraburkholderia ginsengiterrae (Farh et al. 2015) Dobritsa &amp; Samadpour 2016.</title>
        <authorList>
            <person name="Dobritsa A.P."/>
            <person name="Kutumbaka K."/>
            <person name="Samadpour M."/>
        </authorList>
    </citation>
    <scope>NUCLEOTIDE SEQUENCE [LARGE SCALE GENOMIC DNA]</scope>
    <source>
        <strain evidence="4 6">DCY85</strain>
        <strain evidence="3 5">DCY85-1</strain>
    </source>
</reference>
<evidence type="ECO:0000259" key="2">
    <source>
        <dbReference type="Pfam" id="PF01551"/>
    </source>
</evidence>
<dbReference type="InterPro" id="IPR050570">
    <property type="entry name" value="Cell_wall_metabolism_enzyme"/>
</dbReference>
<feature type="domain" description="M23ase beta-sheet core" evidence="2">
    <location>
        <begin position="332"/>
        <end position="429"/>
    </location>
</feature>
<protein>
    <recommendedName>
        <fullName evidence="2">M23ase beta-sheet core domain-containing protein</fullName>
    </recommendedName>
</protein>
<evidence type="ECO:0000313" key="5">
    <source>
        <dbReference type="Proteomes" id="UP000077961"/>
    </source>
</evidence>
<dbReference type="EMBL" id="LXKA01000381">
    <property type="protein sequence ID" value="OAJ52239.1"/>
    <property type="molecule type" value="Genomic_DNA"/>
</dbReference>
<evidence type="ECO:0000256" key="1">
    <source>
        <dbReference type="ARBA" id="ARBA00022729"/>
    </source>
</evidence>
<dbReference type="PANTHER" id="PTHR21666">
    <property type="entry name" value="PEPTIDASE-RELATED"/>
    <property type="match status" value="1"/>
</dbReference>
<dbReference type="Proteomes" id="UP000077961">
    <property type="component" value="Unassembled WGS sequence"/>
</dbReference>
<dbReference type="PANTHER" id="PTHR21666:SF289">
    <property type="entry name" value="L-ALA--D-GLU ENDOPEPTIDASE"/>
    <property type="match status" value="1"/>
</dbReference>
<dbReference type="CDD" id="cd12797">
    <property type="entry name" value="M23_peptidase"/>
    <property type="match status" value="1"/>
</dbReference>
<dbReference type="InterPro" id="IPR011055">
    <property type="entry name" value="Dup_hybrid_motif"/>
</dbReference>
<dbReference type="InterPro" id="IPR016047">
    <property type="entry name" value="M23ase_b-sheet_dom"/>
</dbReference>
<evidence type="ECO:0000313" key="4">
    <source>
        <dbReference type="EMBL" id="OAJ52239.1"/>
    </source>
</evidence>
<dbReference type="Gene3D" id="3.10.450.350">
    <property type="match status" value="1"/>
</dbReference>
<dbReference type="SUPFAM" id="SSF51261">
    <property type="entry name" value="Duplicated hybrid motif"/>
    <property type="match status" value="1"/>
</dbReference>
<dbReference type="RefSeq" id="WP_064272583.1">
    <property type="nucleotide sequence ID" value="NZ_LXJZ01000253.1"/>
</dbReference>
<sequence>MRYFLRNVVAREQGNSTVMSRPAHLKRQLPLGVSASAVVLGSAMAVLGTPVASGAAAKTFRQAASAGTKSVAVGRAMPGAQPLVLNNANALHAADPLQVAHAPALADGTVWPPLPGGDLHTKPSFMLSPGESVLVSMCRANLGMCDPHVSTMRPYRTDGHEWAGRVIAQAARPGAQGVADLSGGTSATAGLLAMPHADTASYAGPINGSLRDAWRADGLPVSLTVQLSRIFAGRLDVSSRAQSGDSYRIVYEPASRDRPGLQTGRIRAVEITLAGRNYSAVWFVAPGRTNGDYYSFDGKRLVAQPFAMPVAYGRVSSPFGYRIHPVTGMHLFHTGVDLTARAGTPVVAACAGTVQFIGSDSSGYGKHVVLRHAQGYATYYAHLSAFASGLRVGSKVSEGQLLGAVGQTGVATGPHLHFEVRLNNSPTDPLKLTSRFGAAPLAGRERAAFDRVANVAREQLALSAVATRTASIAPLPRG</sequence>
<dbReference type="EMBL" id="LXJZ01000253">
    <property type="protein sequence ID" value="OAJ51694.1"/>
    <property type="molecule type" value="Genomic_DNA"/>
</dbReference>
<dbReference type="Pfam" id="PF01551">
    <property type="entry name" value="Peptidase_M23"/>
    <property type="match status" value="1"/>
</dbReference>
<keyword evidence="1" id="KW-0732">Signal</keyword>
<keyword evidence="5" id="KW-1185">Reference proteome</keyword>
<organism evidence="4 6">
    <name type="scientific">Paraburkholderia ginsengiterrae</name>
    <dbReference type="NCBI Taxonomy" id="1462993"/>
    <lineage>
        <taxon>Bacteria</taxon>
        <taxon>Pseudomonadati</taxon>
        <taxon>Pseudomonadota</taxon>
        <taxon>Betaproteobacteria</taxon>
        <taxon>Burkholderiales</taxon>
        <taxon>Burkholderiaceae</taxon>
        <taxon>Paraburkholderia</taxon>
    </lineage>
</organism>
<name>A0A1A9MYQ9_9BURK</name>
<dbReference type="GO" id="GO:0004222">
    <property type="term" value="F:metalloendopeptidase activity"/>
    <property type="evidence" value="ECO:0007669"/>
    <property type="project" value="TreeGrafter"/>
</dbReference>
<evidence type="ECO:0000313" key="6">
    <source>
        <dbReference type="Proteomes" id="UP000078116"/>
    </source>
</evidence>
<comment type="caution">
    <text evidence="4">The sequence shown here is derived from an EMBL/GenBank/DDBJ whole genome shotgun (WGS) entry which is preliminary data.</text>
</comment>
<dbReference type="Gene3D" id="2.70.70.10">
    <property type="entry name" value="Glucose Permease (Domain IIA)"/>
    <property type="match status" value="1"/>
</dbReference>
<gene>
    <name evidence="3" type="ORF">A6V36_16895</name>
    <name evidence="4" type="ORF">A6V37_37145</name>
</gene>
<dbReference type="STRING" id="1462993.A6V36_16895"/>
<evidence type="ECO:0000313" key="3">
    <source>
        <dbReference type="EMBL" id="OAJ51694.1"/>
    </source>
</evidence>